<organism evidence="3 4">
    <name type="scientific">Fusarium xylarioides</name>
    <dbReference type="NCBI Taxonomy" id="221167"/>
    <lineage>
        <taxon>Eukaryota</taxon>
        <taxon>Fungi</taxon>
        <taxon>Dikarya</taxon>
        <taxon>Ascomycota</taxon>
        <taxon>Pezizomycotina</taxon>
        <taxon>Sordariomycetes</taxon>
        <taxon>Hypocreomycetidae</taxon>
        <taxon>Hypocreales</taxon>
        <taxon>Nectriaceae</taxon>
        <taxon>Fusarium</taxon>
        <taxon>Fusarium fujikuroi species complex</taxon>
    </lineage>
</organism>
<evidence type="ECO:0000313" key="4">
    <source>
        <dbReference type="Proteomes" id="UP000750502"/>
    </source>
</evidence>
<dbReference type="AlphaFoldDB" id="A0A9P7I372"/>
<name>A0A9P7I372_9HYPO</name>
<keyword evidence="1" id="KW-0175">Coiled coil</keyword>
<evidence type="ECO:0000256" key="1">
    <source>
        <dbReference type="SAM" id="Coils"/>
    </source>
</evidence>
<feature type="region of interest" description="Disordered" evidence="2">
    <location>
        <begin position="570"/>
        <end position="612"/>
    </location>
</feature>
<protein>
    <submittedName>
        <fullName evidence="3">Uncharacterized protein</fullName>
    </submittedName>
</protein>
<feature type="region of interest" description="Disordered" evidence="2">
    <location>
        <begin position="643"/>
        <end position="663"/>
    </location>
</feature>
<reference evidence="3" key="1">
    <citation type="journal article" date="2020" name="bioRxiv">
        <title>Historical genomics reveals the evolutionary mechanisms behind multiple outbreaks of the host-specific coffee wilt pathogen Fusarium xylarioides.</title>
        <authorList>
            <person name="Peck D."/>
            <person name="Nowell R.W."/>
            <person name="Flood J."/>
            <person name="Ryan M.J."/>
            <person name="Barraclough T.G."/>
        </authorList>
    </citation>
    <scope>NUCLEOTIDE SEQUENCE</scope>
    <source>
        <strain evidence="3">IMI 127659i</strain>
    </source>
</reference>
<comment type="caution">
    <text evidence="3">The sequence shown here is derived from an EMBL/GenBank/DDBJ whole genome shotgun (WGS) entry which is preliminary data.</text>
</comment>
<accession>A0A9P7I372</accession>
<keyword evidence="4" id="KW-1185">Reference proteome</keyword>
<feature type="compositionally biased region" description="Basic residues" evidence="2">
    <location>
        <begin position="356"/>
        <end position="372"/>
    </location>
</feature>
<sequence>MSAPDNNAPLPSAGRQVMGEIEDRLVRSVQARYAENAEITPEKVTEIIGDGDPVEYDGWDQAAEDRMLARWEASPRKKSSDTIGTRRNNDNPLCEVWRLCLRFLKQAPPIMLSPINGLQFTGERQTKTSSDLFTVAACQMMSKLFVHPLWRGDYRPFVDALIFAAFCRVGGKANINLSFRWPRSCPVIHALNAKLRELTKSRSPLPNTLQKLHRAARDNVIGSGATESLFSEALYHIGKIATIDEVPLDTEMAQIRQGIVPFQVKDLDAIKKALDEMASSSNRFEGSVEDTYAVFKSLGRRGQIPSVKQLRGLDARACRQVFRMSEMPERIPEEVGEANRSTSQARDRSHSPLAQRSHRIPIRSRSRSHSRHRSPDSFESDRDSHHLQERRSSSPAIGGRSSQDSTNGSLAGETYEENVYLPDDGGYIPEFSEFTSQVEAEGSSRKLNPALPSPRVTTGLRPPLSQALETDEIRQIRHEVDKLGTRIRSGETERYRLINELKEDYEKRLETATSEHAKAIADLKSEQAQTTALLTKFSEHFTRLDTKQSETERQVSEQGDLIKTLQEENERLRKSAQAAPSQASEPERSPTPVEASHSDVASGDESSQQSESLLSYLARKPEGVQLPRVQARFTITAIPSFNGSMRERNHNMPNEPGWRDYFP</sequence>
<feature type="region of interest" description="Disordered" evidence="2">
    <location>
        <begin position="436"/>
        <end position="461"/>
    </location>
</feature>
<feature type="compositionally biased region" description="Low complexity" evidence="2">
    <location>
        <begin position="575"/>
        <end position="584"/>
    </location>
</feature>
<gene>
    <name evidence="3" type="ORF">H9Q72_005371</name>
</gene>
<dbReference type="Proteomes" id="UP000750502">
    <property type="component" value="Unassembled WGS sequence"/>
</dbReference>
<dbReference type="EMBL" id="JADFTT010000151">
    <property type="protein sequence ID" value="KAG5766604.1"/>
    <property type="molecule type" value="Genomic_DNA"/>
</dbReference>
<feature type="compositionally biased region" description="Polar residues" evidence="2">
    <location>
        <begin position="400"/>
        <end position="409"/>
    </location>
</feature>
<evidence type="ECO:0000313" key="3">
    <source>
        <dbReference type="EMBL" id="KAG5766604.1"/>
    </source>
</evidence>
<feature type="region of interest" description="Disordered" evidence="2">
    <location>
        <begin position="328"/>
        <end position="412"/>
    </location>
</feature>
<evidence type="ECO:0000256" key="2">
    <source>
        <dbReference type="SAM" id="MobiDB-lite"/>
    </source>
</evidence>
<proteinExistence type="predicted"/>
<feature type="coiled-coil region" evidence="1">
    <location>
        <begin position="495"/>
        <end position="529"/>
    </location>
</feature>
<reference evidence="3" key="2">
    <citation type="submission" date="2020-10" db="EMBL/GenBank/DDBJ databases">
        <authorList>
            <person name="Peck L.D."/>
            <person name="Nowell R.W."/>
            <person name="Flood J."/>
            <person name="Ryan M.J."/>
            <person name="Barraclough T.G."/>
        </authorList>
    </citation>
    <scope>NUCLEOTIDE SEQUENCE</scope>
    <source>
        <strain evidence="3">IMI 127659i</strain>
    </source>
</reference>
<dbReference type="OrthoDB" id="5100277at2759"/>
<feature type="compositionally biased region" description="Basic and acidic residues" evidence="2">
    <location>
        <begin position="373"/>
        <end position="392"/>
    </location>
</feature>